<dbReference type="EMBL" id="BKCJ011230300">
    <property type="protein sequence ID" value="GFD07253.1"/>
    <property type="molecule type" value="Genomic_DNA"/>
</dbReference>
<evidence type="ECO:0000313" key="2">
    <source>
        <dbReference type="EMBL" id="GFD07253.1"/>
    </source>
</evidence>
<feature type="compositionally biased region" description="Basic and acidic residues" evidence="1">
    <location>
        <begin position="61"/>
        <end position="75"/>
    </location>
</feature>
<feature type="region of interest" description="Disordered" evidence="1">
    <location>
        <begin position="35"/>
        <end position="75"/>
    </location>
</feature>
<proteinExistence type="predicted"/>
<gene>
    <name evidence="2" type="ORF">Tci_879222</name>
</gene>
<dbReference type="AlphaFoldDB" id="A0A699TCJ4"/>
<sequence>MTKVVIAASATITAADTLIPAATITAVASTLTTAPSAARRRKGVVIKDPEEIATPSTIIHSEPKSKDKGKGILVT</sequence>
<protein>
    <submittedName>
        <fullName evidence="2">Uncharacterized protein</fullName>
    </submittedName>
</protein>
<evidence type="ECO:0000256" key="1">
    <source>
        <dbReference type="SAM" id="MobiDB-lite"/>
    </source>
</evidence>
<name>A0A699TCJ4_TANCI</name>
<reference evidence="2" key="1">
    <citation type="journal article" date="2019" name="Sci. Rep.">
        <title>Draft genome of Tanacetum cinerariifolium, the natural source of mosquito coil.</title>
        <authorList>
            <person name="Yamashiro T."/>
            <person name="Shiraishi A."/>
            <person name="Satake H."/>
            <person name="Nakayama K."/>
        </authorList>
    </citation>
    <scope>NUCLEOTIDE SEQUENCE</scope>
</reference>
<feature type="non-terminal residue" evidence="2">
    <location>
        <position position="75"/>
    </location>
</feature>
<organism evidence="2">
    <name type="scientific">Tanacetum cinerariifolium</name>
    <name type="common">Dalmatian daisy</name>
    <name type="synonym">Chrysanthemum cinerariifolium</name>
    <dbReference type="NCBI Taxonomy" id="118510"/>
    <lineage>
        <taxon>Eukaryota</taxon>
        <taxon>Viridiplantae</taxon>
        <taxon>Streptophyta</taxon>
        <taxon>Embryophyta</taxon>
        <taxon>Tracheophyta</taxon>
        <taxon>Spermatophyta</taxon>
        <taxon>Magnoliopsida</taxon>
        <taxon>eudicotyledons</taxon>
        <taxon>Gunneridae</taxon>
        <taxon>Pentapetalae</taxon>
        <taxon>asterids</taxon>
        <taxon>campanulids</taxon>
        <taxon>Asterales</taxon>
        <taxon>Asteraceae</taxon>
        <taxon>Asteroideae</taxon>
        <taxon>Anthemideae</taxon>
        <taxon>Anthemidinae</taxon>
        <taxon>Tanacetum</taxon>
    </lineage>
</organism>
<accession>A0A699TCJ4</accession>
<comment type="caution">
    <text evidence="2">The sequence shown here is derived from an EMBL/GenBank/DDBJ whole genome shotgun (WGS) entry which is preliminary data.</text>
</comment>